<feature type="compositionally biased region" description="Basic and acidic residues" evidence="2">
    <location>
        <begin position="74"/>
        <end position="105"/>
    </location>
</feature>
<dbReference type="PROSITE" id="PS50174">
    <property type="entry name" value="G_PATCH"/>
    <property type="match status" value="1"/>
</dbReference>
<dbReference type="InterPro" id="IPR045211">
    <property type="entry name" value="TFP11/STIP/Ntr1"/>
</dbReference>
<feature type="region of interest" description="Disordered" evidence="2">
    <location>
        <begin position="634"/>
        <end position="656"/>
    </location>
</feature>
<name>A0A642V8X4_9ASCO</name>
<sequence length="747" mass="85321">MSSSEDSGGEGFENPFKKRRLMDESDSDEEDGGGFGSMNQFMSSFVSGGSSGTTSKYMSSFVNAGTETLDQDVDERSQEKGEKEENENSRRKDDVGKPDHVHNERYGIGAKLMAKMGYKAGKGLGAEGKGIVQPIEQKLRPTKLGLGGVDEKTRQEKERHGIKEDKKKTTKKDKSDVAEPTRKRDPKNIYKTMQEMEEEGLHVPSGFKHIIDMTRQEGGQVLEDMSEVSSGTVTPSGSNFDALATYDKARGQLDQMSVEWKTLQRRKEHTSMQYDRVEGELDSTLLEISRLRGVIGVVEDIQKDGDDEKTVVDLLDRLQVEYVEEVKQYNLDRVAVAALYPLLENKMKDWNPIENPTMFRDIFIRLRTILNGGKLNKRASLFDTMMYKLWLPKVRAYLSTEWDVEHPTSVILLLEEWENTLPQLVRNQLLLHVIVPRLKQAVEQWKPRKNDNRSISPPHLWLFPWLPYLGDSMSDVVDEVKRKFGSLLASWRPSKGSPIEGLESWKELFGTDVMENLLVTHLLPRLGDYMRKEFTVNPADQDITPLEHVVKWGDFVRPSTLGVIFEEQFFPKWLDVLYQWLISPECKPSEISAWFKAWQDWFPDIIREIPAVKHGFKQGLDLINAALDLKPSERESKLHRPTKSAKASSRKEPLNLNVPQKKPEDALVSTFKEVVEDFCANNDLFLISLKKAHPSFGYALFKISPSHTGHGGLTCYFEDDVLWIQSKQDRSSYEPISLDELHSRLMT</sequence>
<dbReference type="GO" id="GO:0000390">
    <property type="term" value="P:spliceosomal complex disassembly"/>
    <property type="evidence" value="ECO:0007669"/>
    <property type="project" value="InterPro"/>
</dbReference>
<dbReference type="PANTHER" id="PTHR23329:SF1">
    <property type="entry name" value="TUFTELIN-INTERACTING PROTEIN 11"/>
    <property type="match status" value="1"/>
</dbReference>
<feature type="domain" description="G-patch" evidence="3">
    <location>
        <begin position="105"/>
        <end position="151"/>
    </location>
</feature>
<dbReference type="VEuPathDB" id="FungiDB:TRICI_001198"/>
<dbReference type="GO" id="GO:0071008">
    <property type="term" value="C:U2-type post-mRNA release spliceosomal complex"/>
    <property type="evidence" value="ECO:0007669"/>
    <property type="project" value="TreeGrafter"/>
</dbReference>
<evidence type="ECO:0000313" key="5">
    <source>
        <dbReference type="Proteomes" id="UP000761534"/>
    </source>
</evidence>
<dbReference type="InterPro" id="IPR000467">
    <property type="entry name" value="G_patch_dom"/>
</dbReference>
<gene>
    <name evidence="4" type="ORF">TRICI_001198</name>
</gene>
<reference evidence="4" key="1">
    <citation type="journal article" date="2019" name="G3 (Bethesda)">
        <title>Genome Assemblies of Two Rare Opportunistic Yeast Pathogens: Diutina rugosa (syn. Candida rugosa) and Trichomonascus ciferrii (syn. Candida ciferrii).</title>
        <authorList>
            <person name="Mixao V."/>
            <person name="Saus E."/>
            <person name="Hansen A.P."/>
            <person name="Lass-Florl C."/>
            <person name="Gabaldon T."/>
        </authorList>
    </citation>
    <scope>NUCLEOTIDE SEQUENCE</scope>
    <source>
        <strain evidence="4">CBS 4856</strain>
    </source>
</reference>
<comment type="similarity">
    <text evidence="1">Belongs to the TFP11/STIP family.</text>
</comment>
<organism evidence="4 5">
    <name type="scientific">Trichomonascus ciferrii</name>
    <dbReference type="NCBI Taxonomy" id="44093"/>
    <lineage>
        <taxon>Eukaryota</taxon>
        <taxon>Fungi</taxon>
        <taxon>Dikarya</taxon>
        <taxon>Ascomycota</taxon>
        <taxon>Saccharomycotina</taxon>
        <taxon>Dipodascomycetes</taxon>
        <taxon>Dipodascales</taxon>
        <taxon>Trichomonascaceae</taxon>
        <taxon>Trichomonascus</taxon>
        <taxon>Trichomonascus ciferrii complex</taxon>
    </lineage>
</organism>
<dbReference type="Proteomes" id="UP000761534">
    <property type="component" value="Unassembled WGS sequence"/>
</dbReference>
<dbReference type="InterPro" id="IPR022783">
    <property type="entry name" value="GCFC_dom"/>
</dbReference>
<evidence type="ECO:0000256" key="2">
    <source>
        <dbReference type="SAM" id="MobiDB-lite"/>
    </source>
</evidence>
<protein>
    <recommendedName>
        <fullName evidence="3">G-patch domain-containing protein</fullName>
    </recommendedName>
</protein>
<evidence type="ECO:0000256" key="1">
    <source>
        <dbReference type="ARBA" id="ARBA00010900"/>
    </source>
</evidence>
<dbReference type="EMBL" id="SWFS01000093">
    <property type="protein sequence ID" value="KAA8916572.1"/>
    <property type="molecule type" value="Genomic_DNA"/>
</dbReference>
<feature type="region of interest" description="Disordered" evidence="2">
    <location>
        <begin position="1"/>
        <end position="106"/>
    </location>
</feature>
<dbReference type="Pfam" id="PF07842">
    <property type="entry name" value="GCFC"/>
    <property type="match status" value="1"/>
</dbReference>
<dbReference type="PANTHER" id="PTHR23329">
    <property type="entry name" value="TUFTELIN-INTERACTING PROTEIN 11-RELATED"/>
    <property type="match status" value="1"/>
</dbReference>
<evidence type="ECO:0000313" key="4">
    <source>
        <dbReference type="EMBL" id="KAA8916572.1"/>
    </source>
</evidence>
<feature type="compositionally biased region" description="Low complexity" evidence="2">
    <location>
        <begin position="41"/>
        <end position="61"/>
    </location>
</feature>
<accession>A0A642V8X4</accession>
<dbReference type="OrthoDB" id="4822at2759"/>
<proteinExistence type="inferred from homology"/>
<dbReference type="AlphaFoldDB" id="A0A642V8X4"/>
<feature type="compositionally biased region" description="Basic and acidic residues" evidence="2">
    <location>
        <begin position="149"/>
        <end position="186"/>
    </location>
</feature>
<dbReference type="GO" id="GO:0003676">
    <property type="term" value="F:nucleic acid binding"/>
    <property type="evidence" value="ECO:0007669"/>
    <property type="project" value="InterPro"/>
</dbReference>
<comment type="caution">
    <text evidence="4">The sequence shown here is derived from an EMBL/GenBank/DDBJ whole genome shotgun (WGS) entry which is preliminary data.</text>
</comment>
<dbReference type="Pfam" id="PF01585">
    <property type="entry name" value="G-patch"/>
    <property type="match status" value="1"/>
</dbReference>
<dbReference type="SMART" id="SM00443">
    <property type="entry name" value="G_patch"/>
    <property type="match status" value="1"/>
</dbReference>
<keyword evidence="5" id="KW-1185">Reference proteome</keyword>
<feature type="region of interest" description="Disordered" evidence="2">
    <location>
        <begin position="142"/>
        <end position="186"/>
    </location>
</feature>
<evidence type="ECO:0000259" key="3">
    <source>
        <dbReference type="PROSITE" id="PS50174"/>
    </source>
</evidence>